<dbReference type="OrthoDB" id="1275267at2"/>
<dbReference type="Proteomes" id="UP000199469">
    <property type="component" value="Unassembled WGS sequence"/>
</dbReference>
<evidence type="ECO:0000313" key="3">
    <source>
        <dbReference type="Proteomes" id="UP000199469"/>
    </source>
</evidence>
<reference evidence="3" key="1">
    <citation type="submission" date="2016-10" db="EMBL/GenBank/DDBJ databases">
        <authorList>
            <person name="Varghese N."/>
            <person name="Submissions S."/>
        </authorList>
    </citation>
    <scope>NUCLEOTIDE SEQUENCE [LARGE SCALE GENOMIC DNA]</scope>
    <source>
        <strain evidence="3">DSM 17724</strain>
    </source>
</reference>
<dbReference type="AlphaFoldDB" id="A0A1I0P5W8"/>
<evidence type="ECO:0000256" key="1">
    <source>
        <dbReference type="SAM" id="SignalP"/>
    </source>
</evidence>
<sequence length="288" mass="29784">MIKKILFMLAFAGIMITHAQTGNIGIDTALPTTKLDINGGVTYREGSPITVNGATVVIPDLSFSQYRLTGTPSSAFTITGPTTSDGTTAIIAGARLIIVNATSQPGVLNSFSILPGLAQEFTYSNGSWTAIRNPSGPIGLFAKSAGTQVITGAQVINDWVVTTNNFATAWNGSIFTVPASMQGWYSISAGYSTAASYAGGIRTPHQHVLIRVNGITVAQASTAVVITGGLVNGNAPGSGTANASINYYLNAGDQISIIGNHLSYLVSNNASTPASAESLFTYLSILKQ</sequence>
<organism evidence="2 3">
    <name type="scientific">Chryseobacterium wanjuense</name>
    <dbReference type="NCBI Taxonomy" id="356305"/>
    <lineage>
        <taxon>Bacteria</taxon>
        <taxon>Pseudomonadati</taxon>
        <taxon>Bacteroidota</taxon>
        <taxon>Flavobacteriia</taxon>
        <taxon>Flavobacteriales</taxon>
        <taxon>Weeksellaceae</taxon>
        <taxon>Chryseobacterium group</taxon>
        <taxon>Chryseobacterium</taxon>
    </lineage>
</organism>
<accession>A0A1I0P5W8</accession>
<evidence type="ECO:0000313" key="2">
    <source>
        <dbReference type="EMBL" id="SEW09649.1"/>
    </source>
</evidence>
<protein>
    <recommendedName>
        <fullName evidence="4">C1q domain-containing protein</fullName>
    </recommendedName>
</protein>
<evidence type="ECO:0008006" key="4">
    <source>
        <dbReference type="Google" id="ProtNLM"/>
    </source>
</evidence>
<gene>
    <name evidence="2" type="ORF">SAMN05421841_1008</name>
</gene>
<feature type="chain" id="PRO_5011480833" description="C1q domain-containing protein" evidence="1">
    <location>
        <begin position="20"/>
        <end position="288"/>
    </location>
</feature>
<keyword evidence="3" id="KW-1185">Reference proteome</keyword>
<dbReference type="RefSeq" id="WP_139176736.1">
    <property type="nucleotide sequence ID" value="NZ_FOIU01000001.1"/>
</dbReference>
<name>A0A1I0P5W8_9FLAO</name>
<proteinExistence type="predicted"/>
<dbReference type="EMBL" id="FOIU01000001">
    <property type="protein sequence ID" value="SEW09649.1"/>
    <property type="molecule type" value="Genomic_DNA"/>
</dbReference>
<keyword evidence="1" id="KW-0732">Signal</keyword>
<feature type="signal peptide" evidence="1">
    <location>
        <begin position="1"/>
        <end position="19"/>
    </location>
</feature>